<dbReference type="SUPFAM" id="SSF52540">
    <property type="entry name" value="P-loop containing nucleoside triphosphate hydrolases"/>
    <property type="match status" value="1"/>
</dbReference>
<dbReference type="Gene3D" id="3.40.50.300">
    <property type="entry name" value="P-loop containing nucleotide triphosphate hydrolases"/>
    <property type="match status" value="1"/>
</dbReference>
<evidence type="ECO:0000313" key="1">
    <source>
        <dbReference type="EMBL" id="GAG44026.1"/>
    </source>
</evidence>
<dbReference type="InterPro" id="IPR027417">
    <property type="entry name" value="P-loop_NTPase"/>
</dbReference>
<proteinExistence type="predicted"/>
<dbReference type="AlphaFoldDB" id="X0Z658"/>
<organism evidence="1">
    <name type="scientific">marine sediment metagenome</name>
    <dbReference type="NCBI Taxonomy" id="412755"/>
    <lineage>
        <taxon>unclassified sequences</taxon>
        <taxon>metagenomes</taxon>
        <taxon>ecological metagenomes</taxon>
    </lineage>
</organism>
<dbReference type="GO" id="GO:0005886">
    <property type="term" value="C:plasma membrane"/>
    <property type="evidence" value="ECO:0007669"/>
    <property type="project" value="TreeGrafter"/>
</dbReference>
<accession>X0Z658</accession>
<reference evidence="1" key="1">
    <citation type="journal article" date="2014" name="Front. Microbiol.">
        <title>High frequency of phylogenetically diverse reductive dehalogenase-homologous genes in deep subseafloor sedimentary metagenomes.</title>
        <authorList>
            <person name="Kawai M."/>
            <person name="Futagami T."/>
            <person name="Toyoda A."/>
            <person name="Takaki Y."/>
            <person name="Nishi S."/>
            <person name="Hori S."/>
            <person name="Arai W."/>
            <person name="Tsubouchi T."/>
            <person name="Morono Y."/>
            <person name="Uchiyama I."/>
            <person name="Ito T."/>
            <person name="Fujiyama A."/>
            <person name="Inagaki F."/>
            <person name="Takami H."/>
        </authorList>
    </citation>
    <scope>NUCLEOTIDE SEQUENCE</scope>
    <source>
        <strain evidence="1">Expedition CK06-06</strain>
    </source>
</reference>
<dbReference type="GO" id="GO:0022857">
    <property type="term" value="F:transmembrane transporter activity"/>
    <property type="evidence" value="ECO:0007669"/>
    <property type="project" value="TreeGrafter"/>
</dbReference>
<evidence type="ECO:0008006" key="2">
    <source>
        <dbReference type="Google" id="ProtNLM"/>
    </source>
</evidence>
<comment type="caution">
    <text evidence="1">The sequence shown here is derived from an EMBL/GenBank/DDBJ whole genome shotgun (WGS) entry which is preliminary data.</text>
</comment>
<feature type="non-terminal residue" evidence="1">
    <location>
        <position position="1"/>
    </location>
</feature>
<dbReference type="EMBL" id="BARS01059292">
    <property type="protein sequence ID" value="GAG44026.1"/>
    <property type="molecule type" value="Genomic_DNA"/>
</dbReference>
<dbReference type="PANTHER" id="PTHR24220">
    <property type="entry name" value="IMPORT ATP-BINDING PROTEIN"/>
    <property type="match status" value="1"/>
</dbReference>
<feature type="non-terminal residue" evidence="1">
    <location>
        <position position="55"/>
    </location>
</feature>
<name>X0Z658_9ZZZZ</name>
<dbReference type="InterPro" id="IPR015854">
    <property type="entry name" value="ABC_transpr_LolD-like"/>
</dbReference>
<protein>
    <recommendedName>
        <fullName evidence="2">ABC transporter domain-containing protein</fullName>
    </recommendedName>
</protein>
<sequence>VNEPQILLADEPTGAIDSENAERLLDLLEELQGEAQTTVVVVTHNAQVADRAGRV</sequence>
<gene>
    <name evidence="1" type="ORF">S01H1_85977</name>
</gene>